<dbReference type="InterPro" id="IPR042286">
    <property type="entry name" value="AdoMetDC_C"/>
</dbReference>
<keyword evidence="5" id="KW-0745">Spermidine biosynthesis</keyword>
<keyword evidence="8" id="KW-0456">Lyase</keyword>
<keyword evidence="4" id="KW-0068">Autocatalytic cleavage</keyword>
<keyword evidence="7" id="KW-0865">Zymogen</keyword>
<keyword evidence="10" id="KW-0670">Pyruvate</keyword>
<dbReference type="GO" id="GO:0008295">
    <property type="term" value="P:spermidine biosynthetic process"/>
    <property type="evidence" value="ECO:0007669"/>
    <property type="project" value="UniProtKB-KW"/>
</dbReference>
<evidence type="ECO:0000256" key="7">
    <source>
        <dbReference type="ARBA" id="ARBA00023145"/>
    </source>
</evidence>
<evidence type="ECO:0000256" key="2">
    <source>
        <dbReference type="ARBA" id="ARBA00022691"/>
    </source>
</evidence>
<keyword evidence="3" id="KW-0210">Decarboxylase</keyword>
<dbReference type="AlphaFoldDB" id="A0A2K2FWB5"/>
<dbReference type="Gene3D" id="3.30.360.110">
    <property type="entry name" value="S-adenosylmethionine decarboxylase domain"/>
    <property type="match status" value="1"/>
</dbReference>
<keyword evidence="2" id="KW-0949">S-adenosyl-L-methionine</keyword>
<evidence type="ECO:0000256" key="8">
    <source>
        <dbReference type="ARBA" id="ARBA00023239"/>
    </source>
</evidence>
<dbReference type="NCBIfam" id="TIGR03330">
    <property type="entry name" value="SAM_DCase_Bsu"/>
    <property type="match status" value="1"/>
</dbReference>
<dbReference type="RefSeq" id="WP_103098140.1">
    <property type="nucleotide sequence ID" value="NZ_LYMM01000061.1"/>
</dbReference>
<dbReference type="InterPro" id="IPR017716">
    <property type="entry name" value="S-AdoMet_deCOase_pro-enz"/>
</dbReference>
<dbReference type="GO" id="GO:0004014">
    <property type="term" value="F:adenosylmethionine decarboxylase activity"/>
    <property type="evidence" value="ECO:0007669"/>
    <property type="project" value="InterPro"/>
</dbReference>
<comment type="caution">
    <text evidence="11">The sequence shown here is derived from an EMBL/GenBank/DDBJ whole genome shotgun (WGS) entry which is preliminary data.</text>
</comment>
<dbReference type="Pfam" id="PF02675">
    <property type="entry name" value="AdoMet_dc"/>
    <property type="match status" value="1"/>
</dbReference>
<dbReference type="Proteomes" id="UP000236327">
    <property type="component" value="Unassembled WGS sequence"/>
</dbReference>
<keyword evidence="9" id="KW-0704">Schiff base</keyword>
<dbReference type="PANTHER" id="PTHR33866">
    <property type="entry name" value="S-ADENOSYLMETHIONINE DECARBOXYLASE PROENZYME"/>
    <property type="match status" value="1"/>
</dbReference>
<dbReference type="InterPro" id="IPR003826">
    <property type="entry name" value="AdoMetDC_fam_prok"/>
</dbReference>
<protein>
    <submittedName>
        <fullName evidence="11">S-adenosylmethionine decarboxylase proenzyme</fullName>
    </submittedName>
</protein>
<evidence type="ECO:0000256" key="1">
    <source>
        <dbReference type="ARBA" id="ARBA00001928"/>
    </source>
</evidence>
<dbReference type="SUPFAM" id="SSF56276">
    <property type="entry name" value="S-adenosylmethionine decarboxylase"/>
    <property type="match status" value="1"/>
</dbReference>
<organism evidence="11 12">
    <name type="scientific">Novosphingobium guangzhouense</name>
    <dbReference type="NCBI Taxonomy" id="1850347"/>
    <lineage>
        <taxon>Bacteria</taxon>
        <taxon>Pseudomonadati</taxon>
        <taxon>Pseudomonadota</taxon>
        <taxon>Alphaproteobacteria</taxon>
        <taxon>Sphingomonadales</taxon>
        <taxon>Sphingomonadaceae</taxon>
        <taxon>Novosphingobium</taxon>
    </lineage>
</organism>
<comment type="cofactor">
    <cofactor evidence="1">
        <name>pyruvate</name>
        <dbReference type="ChEBI" id="CHEBI:15361"/>
    </cofactor>
</comment>
<dbReference type="PANTHER" id="PTHR33866:SF2">
    <property type="entry name" value="S-ADENOSYLMETHIONINE DECARBOXYLASE PROENZYME"/>
    <property type="match status" value="1"/>
</dbReference>
<evidence type="ECO:0000256" key="5">
    <source>
        <dbReference type="ARBA" id="ARBA00023066"/>
    </source>
</evidence>
<name>A0A2K2FWB5_9SPHN</name>
<dbReference type="Gene3D" id="3.30.160.750">
    <property type="match status" value="1"/>
</dbReference>
<dbReference type="GO" id="GO:0005829">
    <property type="term" value="C:cytosol"/>
    <property type="evidence" value="ECO:0007669"/>
    <property type="project" value="TreeGrafter"/>
</dbReference>
<dbReference type="EMBL" id="LYMM01000061">
    <property type="protein sequence ID" value="PNU03048.1"/>
    <property type="molecule type" value="Genomic_DNA"/>
</dbReference>
<accession>A0A2K2FWB5</accession>
<evidence type="ECO:0000313" key="12">
    <source>
        <dbReference type="Proteomes" id="UP000236327"/>
    </source>
</evidence>
<evidence type="ECO:0000256" key="10">
    <source>
        <dbReference type="ARBA" id="ARBA00023317"/>
    </source>
</evidence>
<evidence type="ECO:0000313" key="11">
    <source>
        <dbReference type="EMBL" id="PNU03048.1"/>
    </source>
</evidence>
<gene>
    <name evidence="11" type="ORF">A8V01_25175</name>
</gene>
<dbReference type="InterPro" id="IPR016067">
    <property type="entry name" value="S-AdoMet_deCO2ase_core"/>
</dbReference>
<proteinExistence type="predicted"/>
<dbReference type="OrthoDB" id="9793120at2"/>
<keyword evidence="6" id="KW-0620">Polyamine biosynthesis</keyword>
<evidence type="ECO:0000256" key="6">
    <source>
        <dbReference type="ARBA" id="ARBA00023115"/>
    </source>
</evidence>
<evidence type="ECO:0000256" key="9">
    <source>
        <dbReference type="ARBA" id="ARBA00023270"/>
    </source>
</evidence>
<keyword evidence="12" id="KW-1185">Reference proteome</keyword>
<evidence type="ECO:0000256" key="4">
    <source>
        <dbReference type="ARBA" id="ARBA00022813"/>
    </source>
</evidence>
<dbReference type="InterPro" id="IPR042284">
    <property type="entry name" value="AdoMetDC_N"/>
</dbReference>
<sequence>MTHRAGTSVHLIADFGECVGLDDLSLVETALRDAAEAAHLTVLNVRLHHFGQGMGVTGVALLAESHISIHTWPEEGVAAVDIFVCGENAAPESALTVICEHLGGRVIERHRIERLRAFSASSSAARVE</sequence>
<reference evidence="11 12" key="1">
    <citation type="submission" date="2016-05" db="EMBL/GenBank/DDBJ databases">
        <title>Complete genome sequence of Novosphingobium guangzhouense SA925(T).</title>
        <authorList>
            <person name="Sha S."/>
        </authorList>
    </citation>
    <scope>NUCLEOTIDE SEQUENCE [LARGE SCALE GENOMIC DNA]</scope>
    <source>
        <strain evidence="11 12">SA925</strain>
    </source>
</reference>
<evidence type="ECO:0000256" key="3">
    <source>
        <dbReference type="ARBA" id="ARBA00022793"/>
    </source>
</evidence>